<feature type="signal peptide" evidence="3">
    <location>
        <begin position="1"/>
        <end position="18"/>
    </location>
</feature>
<evidence type="ECO:0000256" key="1">
    <source>
        <dbReference type="ARBA" id="ARBA00023186"/>
    </source>
</evidence>
<dbReference type="AlphaFoldDB" id="A0A8J2SSD2"/>
<sequence>MRALAAALLLAALQTASSNPKHPGDTKTDYYKLLKLKKGFSEKELKTAYRNAAKKYHPDKNPGDEKAAKKFALVAEAHDVLSDPTKRRQYDQTFGKPQRRPQPGGFGGGGFGGSGFNFNFQSSGFGQRPRAPPRRRPPPPRQPPPLPPQVVKAQRLVGRISSLSRLRKAALNPDTGTASKHVFHAFYTSGSCEDRLDRELRFPYPLVDLDDSKHGDRRWDAHVRYFKTDISPNKPSSDDALKLAKKLGADGAATDQNQCPTFVSIKRGASLRARDVVTHFFRRRSSNAFETWATSQLKVDVTFRNSVKADVVLYWHDPHDDGYGKVIAKLRPGAEFRSGTFPTHRFSFCLATAHERIDDRDRASGDRVALPEGIIVKSHVVTSERDVTVTANAPSSVLDGHVSCRRSPCRTSADKARCPRQCPNRGRWGRSSSKPSEEDLFSRGREL</sequence>
<dbReference type="InterPro" id="IPR001623">
    <property type="entry name" value="DnaJ_domain"/>
</dbReference>
<gene>
    <name evidence="5" type="ORF">PECAL_3P21600</name>
</gene>
<feature type="region of interest" description="Disordered" evidence="2">
    <location>
        <begin position="79"/>
        <end position="149"/>
    </location>
</feature>
<dbReference type="InterPro" id="IPR036869">
    <property type="entry name" value="J_dom_sf"/>
</dbReference>
<feature type="compositionally biased region" description="Pro residues" evidence="2">
    <location>
        <begin position="139"/>
        <end position="148"/>
    </location>
</feature>
<dbReference type="InterPro" id="IPR037140">
    <property type="entry name" value="VHL_beta_dom_sf"/>
</dbReference>
<dbReference type="SUPFAM" id="SSF46565">
    <property type="entry name" value="Chaperone J-domain"/>
    <property type="match status" value="1"/>
</dbReference>
<feature type="domain" description="J" evidence="4">
    <location>
        <begin position="29"/>
        <end position="94"/>
    </location>
</feature>
<dbReference type="PROSITE" id="PS00636">
    <property type="entry name" value="DNAJ_1"/>
    <property type="match status" value="1"/>
</dbReference>
<dbReference type="SMART" id="SM00271">
    <property type="entry name" value="DnaJ"/>
    <property type="match status" value="1"/>
</dbReference>
<dbReference type="PANTHER" id="PTHR44145:SF3">
    <property type="entry name" value="DNAJ HOMOLOG SUBFAMILY A MEMBER 3, MITOCHONDRIAL"/>
    <property type="match status" value="1"/>
</dbReference>
<feature type="compositionally biased region" description="Gly residues" evidence="2">
    <location>
        <begin position="104"/>
        <end position="115"/>
    </location>
</feature>
<reference evidence="5" key="1">
    <citation type="submission" date="2021-11" db="EMBL/GenBank/DDBJ databases">
        <authorList>
            <consortium name="Genoscope - CEA"/>
            <person name="William W."/>
        </authorList>
    </citation>
    <scope>NUCLEOTIDE SEQUENCE</scope>
</reference>
<accession>A0A8J2SSD2</accession>
<evidence type="ECO:0000313" key="6">
    <source>
        <dbReference type="Proteomes" id="UP000789595"/>
    </source>
</evidence>
<evidence type="ECO:0000313" key="5">
    <source>
        <dbReference type="EMBL" id="CAH0372179.1"/>
    </source>
</evidence>
<dbReference type="EMBL" id="CAKKNE010000003">
    <property type="protein sequence ID" value="CAH0372179.1"/>
    <property type="molecule type" value="Genomic_DNA"/>
</dbReference>
<keyword evidence="6" id="KW-1185">Reference proteome</keyword>
<protein>
    <recommendedName>
        <fullName evidence="4">J domain-containing protein</fullName>
    </recommendedName>
</protein>
<dbReference type="InterPro" id="IPR018253">
    <property type="entry name" value="DnaJ_domain_CS"/>
</dbReference>
<feature type="chain" id="PRO_5035247733" description="J domain-containing protein" evidence="3">
    <location>
        <begin position="19"/>
        <end position="447"/>
    </location>
</feature>
<name>A0A8J2SSD2_9STRA</name>
<feature type="compositionally biased region" description="Basic and acidic residues" evidence="2">
    <location>
        <begin position="79"/>
        <end position="90"/>
    </location>
</feature>
<dbReference type="Proteomes" id="UP000789595">
    <property type="component" value="Unassembled WGS sequence"/>
</dbReference>
<comment type="caution">
    <text evidence="5">The sequence shown here is derived from an EMBL/GenBank/DDBJ whole genome shotgun (WGS) entry which is preliminary data.</text>
</comment>
<dbReference type="Gene3D" id="1.10.287.110">
    <property type="entry name" value="DnaJ domain"/>
    <property type="match status" value="1"/>
</dbReference>
<feature type="compositionally biased region" description="Low complexity" evidence="2">
    <location>
        <begin position="116"/>
        <end position="129"/>
    </location>
</feature>
<dbReference type="PANTHER" id="PTHR44145">
    <property type="entry name" value="DNAJ HOMOLOG SUBFAMILY A MEMBER 3, MITOCHONDRIAL"/>
    <property type="match status" value="1"/>
</dbReference>
<dbReference type="PROSITE" id="PS50076">
    <property type="entry name" value="DNAJ_2"/>
    <property type="match status" value="1"/>
</dbReference>
<dbReference type="Pfam" id="PF00226">
    <property type="entry name" value="DnaJ"/>
    <property type="match status" value="1"/>
</dbReference>
<evidence type="ECO:0000256" key="2">
    <source>
        <dbReference type="SAM" id="MobiDB-lite"/>
    </source>
</evidence>
<dbReference type="OrthoDB" id="10250354at2759"/>
<dbReference type="Gene3D" id="2.60.40.780">
    <property type="entry name" value="von Hippel-Lindau disease tumour suppressor, beta domain"/>
    <property type="match status" value="1"/>
</dbReference>
<evidence type="ECO:0000259" key="4">
    <source>
        <dbReference type="PROSITE" id="PS50076"/>
    </source>
</evidence>
<evidence type="ECO:0000256" key="3">
    <source>
        <dbReference type="SAM" id="SignalP"/>
    </source>
</evidence>
<keyword evidence="3" id="KW-0732">Signal</keyword>
<feature type="region of interest" description="Disordered" evidence="2">
    <location>
        <begin position="411"/>
        <end position="447"/>
    </location>
</feature>
<dbReference type="CDD" id="cd06257">
    <property type="entry name" value="DnaJ"/>
    <property type="match status" value="1"/>
</dbReference>
<dbReference type="PRINTS" id="PR00625">
    <property type="entry name" value="JDOMAIN"/>
</dbReference>
<dbReference type="InterPro" id="IPR051938">
    <property type="entry name" value="Apopto_cytoskel_mod"/>
</dbReference>
<organism evidence="5 6">
    <name type="scientific">Pelagomonas calceolata</name>
    <dbReference type="NCBI Taxonomy" id="35677"/>
    <lineage>
        <taxon>Eukaryota</taxon>
        <taxon>Sar</taxon>
        <taxon>Stramenopiles</taxon>
        <taxon>Ochrophyta</taxon>
        <taxon>Pelagophyceae</taxon>
        <taxon>Pelagomonadales</taxon>
        <taxon>Pelagomonadaceae</taxon>
        <taxon>Pelagomonas</taxon>
    </lineage>
</organism>
<proteinExistence type="predicted"/>
<keyword evidence="1" id="KW-0143">Chaperone</keyword>
<feature type="compositionally biased region" description="Basic and acidic residues" evidence="2">
    <location>
        <begin position="435"/>
        <end position="447"/>
    </location>
</feature>